<dbReference type="InParanoid" id="A0A2R5GJB4"/>
<dbReference type="AlphaFoldDB" id="A0A2R5GJB4"/>
<comment type="caution">
    <text evidence="4">The sequence shown here is derived from an EMBL/GenBank/DDBJ whole genome shotgun (WGS) entry which is preliminary data.</text>
</comment>
<keyword evidence="5" id="KW-1185">Reference proteome</keyword>
<dbReference type="SMART" id="SM00248">
    <property type="entry name" value="ANK"/>
    <property type="match status" value="6"/>
</dbReference>
<sequence>MDGDLESASGLIAAGASGMSDARTGSCLHWTLRAQSATAELVELLLENGCSRTEIDVTGQTALHLAARDYYIPIEVVRLLISSKALRVTDVNKETPLFAAVRTGNLNVVTLLLDSGADASALNRDRRSPLHFAMSYSVAKALLQAGTSPQIRDRTGATALVAALIRDAAGVTRAILERDLTTAEIHSKLLPTCLAAFVGVKQVQVFLDSGADFTKLDSMKRCPLHFATSAAAVKCILAGKSKARRLINARDVEGKTPLARAASEGLDDVCVELITSGADVALVTYCADERCARLIRYPHLYTELGMLLSEIGPDFEGASRALFENGIRTISDAAKLSKADLQSIGISHLQSRLQIYEGIQEMASGCSFIDGRRAFPVFFSYYQSEGTEVARILKLYLQQSLGQAPFLDVDNLMDLQQLLMHVHSSEAVVPLLSKNYFSRPFCLCELCEAVKLGVPLVPVRIVTARKGEAFIFSDYAELIESGPALSSSDWTTVESYGFEKRDVVAAIERISQIHTLDFDAGWDEGTQKSTIERIMQRISNPYTVFTPENRADQGHADFLPEDCADQGVVRSVSRKSRKSSQCCIS</sequence>
<dbReference type="PANTHER" id="PTHR24178">
    <property type="entry name" value="MOLTING PROTEIN MLT-4"/>
    <property type="match status" value="1"/>
</dbReference>
<dbReference type="Gene3D" id="1.25.40.20">
    <property type="entry name" value="Ankyrin repeat-containing domain"/>
    <property type="match status" value="2"/>
</dbReference>
<keyword evidence="2 3" id="KW-0040">ANK repeat</keyword>
<keyword evidence="1" id="KW-0677">Repeat</keyword>
<dbReference type="PROSITE" id="PS50297">
    <property type="entry name" value="ANK_REP_REGION"/>
    <property type="match status" value="3"/>
</dbReference>
<dbReference type="SUPFAM" id="SSF48403">
    <property type="entry name" value="Ankyrin repeat"/>
    <property type="match status" value="1"/>
</dbReference>
<protein>
    <submittedName>
        <fullName evidence="4">Ankyrin repeat domain-containing protein 50</fullName>
    </submittedName>
</protein>
<dbReference type="EMBL" id="BEYU01000076">
    <property type="protein sequence ID" value="GBG30409.1"/>
    <property type="molecule type" value="Genomic_DNA"/>
</dbReference>
<dbReference type="OrthoDB" id="58601at2759"/>
<feature type="repeat" description="ANK" evidence="3">
    <location>
        <begin position="58"/>
        <end position="85"/>
    </location>
</feature>
<dbReference type="Pfam" id="PF12796">
    <property type="entry name" value="Ank_2"/>
    <property type="match status" value="2"/>
</dbReference>
<feature type="repeat" description="ANK" evidence="3">
    <location>
        <begin position="92"/>
        <end position="124"/>
    </location>
</feature>
<dbReference type="Pfam" id="PF00023">
    <property type="entry name" value="Ank"/>
    <property type="match status" value="1"/>
</dbReference>
<dbReference type="Gene3D" id="3.40.50.10140">
    <property type="entry name" value="Toll/interleukin-1 receptor homology (TIR) domain"/>
    <property type="match status" value="1"/>
</dbReference>
<proteinExistence type="predicted"/>
<name>A0A2R5GJB4_9STRA</name>
<dbReference type="InterPro" id="IPR035897">
    <property type="entry name" value="Toll_tir_struct_dom_sf"/>
</dbReference>
<reference evidence="4 5" key="1">
    <citation type="submission" date="2017-12" db="EMBL/GenBank/DDBJ databases">
        <title>Sequencing, de novo assembly and annotation of complete genome of a new Thraustochytrid species, strain FCC1311.</title>
        <authorList>
            <person name="Sedici K."/>
            <person name="Godart F."/>
            <person name="Aiese Cigliano R."/>
            <person name="Sanseverino W."/>
            <person name="Barakat M."/>
            <person name="Ortet P."/>
            <person name="Marechal E."/>
            <person name="Cagnac O."/>
            <person name="Amato A."/>
        </authorList>
    </citation>
    <scope>NUCLEOTIDE SEQUENCE [LARGE SCALE GENOMIC DNA]</scope>
</reference>
<dbReference type="PANTHER" id="PTHR24178:SF41">
    <property type="entry name" value="ANKYRIN-2 ISOFORM X1"/>
    <property type="match status" value="1"/>
</dbReference>
<evidence type="ECO:0000313" key="4">
    <source>
        <dbReference type="EMBL" id="GBG30409.1"/>
    </source>
</evidence>
<evidence type="ECO:0000256" key="3">
    <source>
        <dbReference type="PROSITE-ProRule" id="PRU00023"/>
    </source>
</evidence>
<dbReference type="InterPro" id="IPR036770">
    <property type="entry name" value="Ankyrin_rpt-contain_sf"/>
</dbReference>
<feature type="repeat" description="ANK" evidence="3">
    <location>
        <begin position="253"/>
        <end position="285"/>
    </location>
</feature>
<dbReference type="SUPFAM" id="SSF52200">
    <property type="entry name" value="Toll/Interleukin receptor TIR domain"/>
    <property type="match status" value="1"/>
</dbReference>
<gene>
    <name evidence="4" type="ORF">FCC1311_066282</name>
</gene>
<dbReference type="PROSITE" id="PS50088">
    <property type="entry name" value="ANK_REPEAT"/>
    <property type="match status" value="3"/>
</dbReference>
<accession>A0A2R5GJB4</accession>
<dbReference type="Proteomes" id="UP000241890">
    <property type="component" value="Unassembled WGS sequence"/>
</dbReference>
<dbReference type="InterPro" id="IPR002110">
    <property type="entry name" value="Ankyrin_rpt"/>
</dbReference>
<evidence type="ECO:0000256" key="2">
    <source>
        <dbReference type="ARBA" id="ARBA00023043"/>
    </source>
</evidence>
<organism evidence="4 5">
    <name type="scientific">Hondaea fermentalgiana</name>
    <dbReference type="NCBI Taxonomy" id="2315210"/>
    <lineage>
        <taxon>Eukaryota</taxon>
        <taxon>Sar</taxon>
        <taxon>Stramenopiles</taxon>
        <taxon>Bigyra</taxon>
        <taxon>Labyrinthulomycetes</taxon>
        <taxon>Thraustochytrida</taxon>
        <taxon>Thraustochytriidae</taxon>
        <taxon>Hondaea</taxon>
    </lineage>
</organism>
<evidence type="ECO:0000313" key="5">
    <source>
        <dbReference type="Proteomes" id="UP000241890"/>
    </source>
</evidence>
<evidence type="ECO:0000256" key="1">
    <source>
        <dbReference type="ARBA" id="ARBA00022737"/>
    </source>
</evidence>